<evidence type="ECO:0000313" key="3">
    <source>
        <dbReference type="Proteomes" id="UP000600171"/>
    </source>
</evidence>
<sequence>MLATLFLICAAILLWWLLSVAYLFTAATRAKKQGFTLALPPWIPRFMRNAVFAAVGLGALSSPAYAATAPAAVVQTQVSEDIAPFFNLNESQEQEAAPQTGTETMTLVVSQEEVPRQHTPLTPFFQLASPAEPASAAAPLSCDTPGSQDPPRQRVVLAGDSLWSIAQEIKPDATDAQILETVSAIFQANRATLESPDATIYPGQILMLPSAE</sequence>
<name>A0A917IQH8_9MICC</name>
<protein>
    <recommendedName>
        <fullName evidence="1">LysM domain-containing protein</fullName>
    </recommendedName>
</protein>
<comment type="caution">
    <text evidence="2">The sequence shown here is derived from an EMBL/GenBank/DDBJ whole genome shotgun (WGS) entry which is preliminary data.</text>
</comment>
<dbReference type="InterPro" id="IPR036779">
    <property type="entry name" value="LysM_dom_sf"/>
</dbReference>
<dbReference type="RefSeq" id="WP_188358900.1">
    <property type="nucleotide sequence ID" value="NZ_BMDC01000001.1"/>
</dbReference>
<dbReference type="InterPro" id="IPR018392">
    <property type="entry name" value="LysM"/>
</dbReference>
<evidence type="ECO:0000259" key="1">
    <source>
        <dbReference type="Pfam" id="PF01476"/>
    </source>
</evidence>
<dbReference type="CDD" id="cd00118">
    <property type="entry name" value="LysM"/>
    <property type="match status" value="1"/>
</dbReference>
<gene>
    <name evidence="2" type="ORF">GCM10007359_06740</name>
</gene>
<dbReference type="Gene3D" id="3.10.350.10">
    <property type="entry name" value="LysM domain"/>
    <property type="match status" value="1"/>
</dbReference>
<dbReference type="AlphaFoldDB" id="A0A917IQH8"/>
<dbReference type="Proteomes" id="UP000600171">
    <property type="component" value="Unassembled WGS sequence"/>
</dbReference>
<accession>A0A917IQH8</accession>
<organism evidence="2 3">
    <name type="scientific">Rothia aerolata</name>
    <dbReference type="NCBI Taxonomy" id="1812262"/>
    <lineage>
        <taxon>Bacteria</taxon>
        <taxon>Bacillati</taxon>
        <taxon>Actinomycetota</taxon>
        <taxon>Actinomycetes</taxon>
        <taxon>Micrococcales</taxon>
        <taxon>Micrococcaceae</taxon>
        <taxon>Rothia</taxon>
    </lineage>
</organism>
<keyword evidence="3" id="KW-1185">Reference proteome</keyword>
<dbReference type="EMBL" id="BMDC01000001">
    <property type="protein sequence ID" value="GGH59501.1"/>
    <property type="molecule type" value="Genomic_DNA"/>
</dbReference>
<proteinExistence type="predicted"/>
<evidence type="ECO:0000313" key="2">
    <source>
        <dbReference type="EMBL" id="GGH59501.1"/>
    </source>
</evidence>
<dbReference type="Pfam" id="PF01476">
    <property type="entry name" value="LysM"/>
    <property type="match status" value="1"/>
</dbReference>
<reference evidence="2 3" key="1">
    <citation type="journal article" date="2014" name="Int. J. Syst. Evol. Microbiol.">
        <title>Complete genome sequence of Corynebacterium casei LMG S-19264T (=DSM 44701T), isolated from a smear-ripened cheese.</title>
        <authorList>
            <consortium name="US DOE Joint Genome Institute (JGI-PGF)"/>
            <person name="Walter F."/>
            <person name="Albersmeier A."/>
            <person name="Kalinowski J."/>
            <person name="Ruckert C."/>
        </authorList>
    </citation>
    <scope>NUCLEOTIDE SEQUENCE [LARGE SCALE GENOMIC DNA]</scope>
    <source>
        <strain evidence="2 3">CCM 8669</strain>
    </source>
</reference>
<feature type="domain" description="LysM" evidence="1">
    <location>
        <begin position="156"/>
        <end position="209"/>
    </location>
</feature>